<organism evidence="1 2">
    <name type="scientific">Dermacentor silvarum</name>
    <name type="common">Tick</name>
    <dbReference type="NCBI Taxonomy" id="543639"/>
    <lineage>
        <taxon>Eukaryota</taxon>
        <taxon>Metazoa</taxon>
        <taxon>Ecdysozoa</taxon>
        <taxon>Arthropoda</taxon>
        <taxon>Chelicerata</taxon>
        <taxon>Arachnida</taxon>
        <taxon>Acari</taxon>
        <taxon>Parasitiformes</taxon>
        <taxon>Ixodida</taxon>
        <taxon>Ixodoidea</taxon>
        <taxon>Ixodidae</taxon>
        <taxon>Rhipicephalinae</taxon>
        <taxon>Dermacentor</taxon>
    </lineage>
</organism>
<comment type="caution">
    <text evidence="1">The sequence shown here is derived from an EMBL/GenBank/DDBJ whole genome shotgun (WGS) entry which is preliminary data.</text>
</comment>
<gene>
    <name evidence="1" type="ORF">HPB49_013467</name>
</gene>
<reference evidence="1" key="1">
    <citation type="submission" date="2020-05" db="EMBL/GenBank/DDBJ databases">
        <title>Large-scale comparative analyses of tick genomes elucidate their genetic diversity and vector capacities.</title>
        <authorList>
            <person name="Jia N."/>
            <person name="Wang J."/>
            <person name="Shi W."/>
            <person name="Du L."/>
            <person name="Sun Y."/>
            <person name="Zhan W."/>
            <person name="Jiang J."/>
            <person name="Wang Q."/>
            <person name="Zhang B."/>
            <person name="Ji P."/>
            <person name="Sakyi L.B."/>
            <person name="Cui X."/>
            <person name="Yuan T."/>
            <person name="Jiang B."/>
            <person name="Yang W."/>
            <person name="Lam T.T.-Y."/>
            <person name="Chang Q."/>
            <person name="Ding S."/>
            <person name="Wang X."/>
            <person name="Zhu J."/>
            <person name="Ruan X."/>
            <person name="Zhao L."/>
            <person name="Wei J."/>
            <person name="Que T."/>
            <person name="Du C."/>
            <person name="Cheng J."/>
            <person name="Dai P."/>
            <person name="Han X."/>
            <person name="Huang E."/>
            <person name="Gao Y."/>
            <person name="Liu J."/>
            <person name="Shao H."/>
            <person name="Ye R."/>
            <person name="Li L."/>
            <person name="Wei W."/>
            <person name="Wang X."/>
            <person name="Wang C."/>
            <person name="Yang T."/>
            <person name="Huo Q."/>
            <person name="Li W."/>
            <person name="Guo W."/>
            <person name="Chen H."/>
            <person name="Zhou L."/>
            <person name="Ni X."/>
            <person name="Tian J."/>
            <person name="Zhou Y."/>
            <person name="Sheng Y."/>
            <person name="Liu T."/>
            <person name="Pan Y."/>
            <person name="Xia L."/>
            <person name="Li J."/>
            <person name="Zhao F."/>
            <person name="Cao W."/>
        </authorList>
    </citation>
    <scope>NUCLEOTIDE SEQUENCE</scope>
    <source>
        <strain evidence="1">Dsil-2018</strain>
    </source>
</reference>
<name>A0ACB8E0J0_DERSI</name>
<protein>
    <submittedName>
        <fullName evidence="1">Uncharacterized protein</fullName>
    </submittedName>
</protein>
<keyword evidence="2" id="KW-1185">Reference proteome</keyword>
<proteinExistence type="predicted"/>
<accession>A0ACB8E0J0</accession>
<dbReference type="Proteomes" id="UP000821865">
    <property type="component" value="Chromosome 1"/>
</dbReference>
<sequence length="386" mass="43342">MVKIALQLRANLDNVAHFKPCPDCVWHLRLKCLNCGEQTGVWQTVEAANRSPMKGTRGHANLVMKCKLCSRENSVDVLNEKIQAYDSQNSSQFVTVIVFECRGVEPVAFDARDGFTATAARSGTIFDDVTFESKEWAEYDEQGKQAVGIYDLEHKFIKVNDSKPAIVNFATNNVHGTTARVCSTIARPETNVTVKWFPAHAGELDAGPNRNEEADTEAHALTSRGSPSTHSSEPQRPDAEDEEYSITTYGDVLQWYRTSRRLYPPPHRNLQRSEAATLRQLQVQAIWTPVWAKHVCPEVYTPRIYANTARRRAPPRDTSSGTVCHRRVTKKKQCQLPSAARSSAESQATKETWSSTCLASWNASGRKRRPHGFDASRLLLRDVRAR</sequence>
<dbReference type="EMBL" id="CM023470">
    <property type="protein sequence ID" value="KAH7980155.1"/>
    <property type="molecule type" value="Genomic_DNA"/>
</dbReference>
<evidence type="ECO:0000313" key="1">
    <source>
        <dbReference type="EMBL" id="KAH7980155.1"/>
    </source>
</evidence>
<evidence type="ECO:0000313" key="2">
    <source>
        <dbReference type="Proteomes" id="UP000821865"/>
    </source>
</evidence>